<dbReference type="SUPFAM" id="SSF52821">
    <property type="entry name" value="Rhodanese/Cell cycle control phosphatase"/>
    <property type="match status" value="3"/>
</dbReference>
<dbReference type="InterPro" id="IPR045078">
    <property type="entry name" value="TST/MPST-like"/>
</dbReference>
<dbReference type="InterPro" id="IPR036873">
    <property type="entry name" value="Rhodanese-like_dom_sf"/>
</dbReference>
<sequence>MKKVLVLIIILSSILFGKNITTNEILEKINNPNWILVDTRDTNEYNGWNLSNLKTTGHIKGATDFSYNWLNKKYLDNKNEEILKERLLEKGINSEKNIILYGVSETNMEQISNYFKKNGIQNIYFYNLKNNEDYNKLPFESYKNYEILVPASWVKNAMDKKEVKVFEVSWGSLKDAAVYVAGHIPGAPHINTDSIEPPPKWMINTDENLIKFAEEMGISKNDSIVLYGDNVMASYRLAIILKYLGVKDVRVLNGGLDAWKDAGYETEMGIVKSTPIKDFGSKKPINKKLILNEQEVKKVLKDNKNSQILVDIRSYKERIGEESGYSYMDRKGRIPGSVWGKAGTKSTTLEDYRNIDNTMRNANEINSMWLELGIDPNKELTFFCGSGWRAAEVLFYSEVMGANNNSLYSNGWMEWSENKSNPIEIGKENGK</sequence>
<accession>A0ABU4W9A7</accession>
<dbReference type="Proteomes" id="UP001279681">
    <property type="component" value="Unassembled WGS sequence"/>
</dbReference>
<dbReference type="EMBL" id="JAVIKH010000007">
    <property type="protein sequence ID" value="MDX8336108.1"/>
    <property type="molecule type" value="Genomic_DNA"/>
</dbReference>
<dbReference type="InterPro" id="IPR001307">
    <property type="entry name" value="Thiosulphate_STrfase_CS"/>
</dbReference>
<dbReference type="PROSITE" id="PS50206">
    <property type="entry name" value="RHODANESE_3"/>
    <property type="match status" value="3"/>
</dbReference>
<feature type="domain" description="Rhodanese" evidence="3">
    <location>
        <begin position="303"/>
        <end position="424"/>
    </location>
</feature>
<dbReference type="SMART" id="SM00450">
    <property type="entry name" value="RHOD"/>
    <property type="match status" value="3"/>
</dbReference>
<dbReference type="PANTHER" id="PTHR11364:SF27">
    <property type="entry name" value="SULFURTRANSFERASE"/>
    <property type="match status" value="1"/>
</dbReference>
<gene>
    <name evidence="4" type="ORF">RFV38_06310</name>
</gene>
<keyword evidence="5" id="KW-1185">Reference proteome</keyword>
<keyword evidence="2" id="KW-0677">Repeat</keyword>
<protein>
    <submittedName>
        <fullName evidence="4">Rhodanese-like domain-containing protein</fullName>
    </submittedName>
</protein>
<evidence type="ECO:0000259" key="3">
    <source>
        <dbReference type="PROSITE" id="PS50206"/>
    </source>
</evidence>
<name>A0ABU4W9A7_9FUSO</name>
<organism evidence="4 5">
    <name type="scientific">Candidatus Cetobacterium colombiensis</name>
    <dbReference type="NCBI Taxonomy" id="3073100"/>
    <lineage>
        <taxon>Bacteria</taxon>
        <taxon>Fusobacteriati</taxon>
        <taxon>Fusobacteriota</taxon>
        <taxon>Fusobacteriia</taxon>
        <taxon>Fusobacteriales</taxon>
        <taxon>Fusobacteriaceae</taxon>
        <taxon>Cetobacterium</taxon>
    </lineage>
</organism>
<dbReference type="PROSITE" id="PS00380">
    <property type="entry name" value="RHODANESE_1"/>
    <property type="match status" value="1"/>
</dbReference>
<evidence type="ECO:0000256" key="2">
    <source>
        <dbReference type="ARBA" id="ARBA00022737"/>
    </source>
</evidence>
<dbReference type="RefSeq" id="WP_320313513.1">
    <property type="nucleotide sequence ID" value="NZ_JAVIKH010000007.1"/>
</dbReference>
<evidence type="ECO:0000313" key="4">
    <source>
        <dbReference type="EMBL" id="MDX8336108.1"/>
    </source>
</evidence>
<dbReference type="PANTHER" id="PTHR11364">
    <property type="entry name" value="THIOSULFATE SULFERTANSFERASE"/>
    <property type="match status" value="1"/>
</dbReference>
<dbReference type="Gene3D" id="3.40.250.10">
    <property type="entry name" value="Rhodanese-like domain"/>
    <property type="match status" value="3"/>
</dbReference>
<proteinExistence type="predicted"/>
<dbReference type="Pfam" id="PF00581">
    <property type="entry name" value="Rhodanese"/>
    <property type="match status" value="3"/>
</dbReference>
<feature type="domain" description="Rhodanese" evidence="3">
    <location>
        <begin position="30"/>
        <end position="129"/>
    </location>
</feature>
<keyword evidence="1" id="KW-0808">Transferase</keyword>
<feature type="domain" description="Rhodanese" evidence="3">
    <location>
        <begin position="159"/>
        <end position="268"/>
    </location>
</feature>
<evidence type="ECO:0000313" key="5">
    <source>
        <dbReference type="Proteomes" id="UP001279681"/>
    </source>
</evidence>
<comment type="caution">
    <text evidence="4">The sequence shown here is derived from an EMBL/GenBank/DDBJ whole genome shotgun (WGS) entry which is preliminary data.</text>
</comment>
<evidence type="ECO:0000256" key="1">
    <source>
        <dbReference type="ARBA" id="ARBA00022679"/>
    </source>
</evidence>
<reference evidence="5" key="1">
    <citation type="submission" date="2023-07" db="EMBL/GenBank/DDBJ databases">
        <authorList>
            <person name="Colorado M.A."/>
            <person name="Villamil L.M."/>
            <person name="Melo J.F."/>
            <person name="Rodriguez J.A."/>
            <person name="Ruiz R.Y."/>
        </authorList>
    </citation>
    <scope>NUCLEOTIDE SEQUENCE [LARGE SCALE GENOMIC DNA]</scope>
    <source>
        <strain evidence="5">C33</strain>
    </source>
</reference>
<dbReference type="InterPro" id="IPR001763">
    <property type="entry name" value="Rhodanese-like_dom"/>
</dbReference>
<dbReference type="CDD" id="cd01448">
    <property type="entry name" value="TST_Repeat_1"/>
    <property type="match status" value="1"/>
</dbReference>